<evidence type="ECO:0000313" key="2">
    <source>
        <dbReference type="EMBL" id="RCJ24770.1"/>
    </source>
</evidence>
<dbReference type="Pfam" id="PF12770">
    <property type="entry name" value="CHAT"/>
    <property type="match status" value="1"/>
</dbReference>
<organism evidence="2 3">
    <name type="scientific">Nostoc minutum NIES-26</name>
    <dbReference type="NCBI Taxonomy" id="1844469"/>
    <lineage>
        <taxon>Bacteria</taxon>
        <taxon>Bacillati</taxon>
        <taxon>Cyanobacteriota</taxon>
        <taxon>Cyanophyceae</taxon>
        <taxon>Nostocales</taxon>
        <taxon>Nostocaceae</taxon>
        <taxon>Nostoc</taxon>
    </lineage>
</organism>
<dbReference type="AlphaFoldDB" id="A0A367QLW2"/>
<proteinExistence type="predicted"/>
<evidence type="ECO:0000313" key="3">
    <source>
        <dbReference type="Proteomes" id="UP000252107"/>
    </source>
</evidence>
<dbReference type="Proteomes" id="UP000252107">
    <property type="component" value="Unassembled WGS sequence"/>
</dbReference>
<reference evidence="2" key="1">
    <citation type="submission" date="2016-04" db="EMBL/GenBank/DDBJ databases">
        <authorList>
            <person name="Tabuchi Yagui T.R."/>
        </authorList>
    </citation>
    <scope>NUCLEOTIDE SEQUENCE [LARGE SCALE GENOMIC DNA]</scope>
    <source>
        <strain evidence="2">NIES-26</strain>
    </source>
</reference>
<comment type="caution">
    <text evidence="2">The sequence shown here is derived from an EMBL/GenBank/DDBJ whole genome shotgun (WGS) entry which is preliminary data.</text>
</comment>
<gene>
    <name evidence="2" type="ORF">A6770_03700</name>
</gene>
<evidence type="ECO:0000259" key="1">
    <source>
        <dbReference type="Pfam" id="PF12770"/>
    </source>
</evidence>
<feature type="domain" description="CHAT" evidence="1">
    <location>
        <begin position="36"/>
        <end position="105"/>
    </location>
</feature>
<dbReference type="InterPro" id="IPR024983">
    <property type="entry name" value="CHAT_dom"/>
</dbReference>
<protein>
    <recommendedName>
        <fullName evidence="1">CHAT domain-containing protein</fullName>
    </recommendedName>
</protein>
<keyword evidence="3" id="KW-1185">Reference proteome</keyword>
<sequence length="109" mass="11831">MVSTYLYNFYTQIAPNIIILRFPFKQIGDRSGEGTNLSNNSFILFGNGDRITLRDIQNTCFLTNVDLMVLSSCETGLGGTLGNGEEILGFGNLMQNAGARAAIASVPEF</sequence>
<name>A0A367QLW2_9NOSO</name>
<accession>A0A367QLW2</accession>
<dbReference type="EMBL" id="LXQD01000317">
    <property type="protein sequence ID" value="RCJ24770.1"/>
    <property type="molecule type" value="Genomic_DNA"/>
</dbReference>